<accession>A0AA97CXS0</accession>
<dbReference type="AlphaFoldDB" id="A0AA97CXS0"/>
<evidence type="ECO:0000256" key="1">
    <source>
        <dbReference type="SAM" id="Phobius"/>
    </source>
</evidence>
<feature type="transmembrane region" description="Helical" evidence="1">
    <location>
        <begin position="29"/>
        <end position="51"/>
    </location>
</feature>
<keyword evidence="1" id="KW-0472">Membrane</keyword>
<sequence>MTAHALDIRFHLPPGPPLKPKRWQRRYKWPIRIASIVVVLVAIIAGTIAVIEGFHERSTITATGAVTVDCGTRAVAGSIPVAFGDTVTIYDATGREAGRDEPLAVTRLSRLEALAGETCLAEFEVRDLRVVDVYVVRIGDRYRQVVTPAALSSGYLFA</sequence>
<gene>
    <name evidence="2" type="ORF">MP11Mi_29240</name>
</gene>
<evidence type="ECO:0000313" key="2">
    <source>
        <dbReference type="EMBL" id="WOC13817.1"/>
    </source>
</evidence>
<dbReference type="RefSeq" id="WP_420039608.1">
    <property type="nucleotide sequence ID" value="NZ_CP128986.1"/>
</dbReference>
<organism evidence="2">
    <name type="scientific">Gordonia sp. MP11Mi</name>
    <dbReference type="NCBI Taxonomy" id="3022769"/>
    <lineage>
        <taxon>Bacteria</taxon>
        <taxon>Bacillati</taxon>
        <taxon>Actinomycetota</taxon>
        <taxon>Actinomycetes</taxon>
        <taxon>Mycobacteriales</taxon>
        <taxon>Gordoniaceae</taxon>
        <taxon>Gordonia</taxon>
    </lineage>
</organism>
<proteinExistence type="predicted"/>
<reference evidence="2" key="1">
    <citation type="submission" date="2023-06" db="EMBL/GenBank/DDBJ databases">
        <title>Gordonia sp. nov. and Pseudochrobactrum sp. nov., two species isolated from the burying beetle Nicrophorus vespilloides.</title>
        <authorList>
            <person name="Poehlein A."/>
            <person name="Guzman J."/>
            <person name="Daniel R."/>
            <person name="Vilcinskas A."/>
        </authorList>
    </citation>
    <scope>NUCLEOTIDE SEQUENCE</scope>
    <source>
        <strain evidence="2">MP11Mi</strain>
    </source>
</reference>
<dbReference type="EMBL" id="CP128986">
    <property type="protein sequence ID" value="WOC13817.1"/>
    <property type="molecule type" value="Genomic_DNA"/>
</dbReference>
<name>A0AA97CXS0_9ACTN</name>
<keyword evidence="1" id="KW-0812">Transmembrane</keyword>
<protein>
    <submittedName>
        <fullName evidence="2">Uncharacterized protein</fullName>
    </submittedName>
</protein>
<keyword evidence="1" id="KW-1133">Transmembrane helix</keyword>